<organism evidence="3 4">
    <name type="scientific">Alkalidesulfovibrio alkalitolerans DSM 16529</name>
    <dbReference type="NCBI Taxonomy" id="1121439"/>
    <lineage>
        <taxon>Bacteria</taxon>
        <taxon>Pseudomonadati</taxon>
        <taxon>Thermodesulfobacteriota</taxon>
        <taxon>Desulfovibrionia</taxon>
        <taxon>Desulfovibrionales</taxon>
        <taxon>Desulfovibrionaceae</taxon>
        <taxon>Alkalidesulfovibrio</taxon>
    </lineage>
</organism>
<dbReference type="AlphaFoldDB" id="S7T2X9"/>
<evidence type="ECO:0000259" key="2">
    <source>
        <dbReference type="PROSITE" id="PS50937"/>
    </source>
</evidence>
<dbReference type="GO" id="GO:0003677">
    <property type="term" value="F:DNA binding"/>
    <property type="evidence" value="ECO:0007669"/>
    <property type="project" value="UniProtKB-KW"/>
</dbReference>
<comment type="caution">
    <text evidence="3">The sequence shown here is derived from an EMBL/GenBank/DDBJ whole genome shotgun (WGS) entry which is preliminary data.</text>
</comment>
<dbReference type="eggNOG" id="COG0789">
    <property type="taxonomic scope" value="Bacteria"/>
</dbReference>
<dbReference type="RefSeq" id="WP_020887760.1">
    <property type="nucleotide sequence ID" value="NZ_ATHI01000030.1"/>
</dbReference>
<accession>S7T2X9</accession>
<evidence type="ECO:0000313" key="3">
    <source>
        <dbReference type="EMBL" id="EPR30936.1"/>
    </source>
</evidence>
<dbReference type="PATRIC" id="fig|1121439.3.peg.2437"/>
<dbReference type="SMART" id="SM00422">
    <property type="entry name" value="HTH_MERR"/>
    <property type="match status" value="1"/>
</dbReference>
<reference evidence="3 4" key="1">
    <citation type="journal article" date="2013" name="Genome Announc.">
        <title>Draft genome sequences for three mercury-methylating, sulfate-reducing bacteria.</title>
        <authorList>
            <person name="Brown S.D."/>
            <person name="Hurt R.A.Jr."/>
            <person name="Gilmour C.C."/>
            <person name="Elias D.A."/>
        </authorList>
    </citation>
    <scope>NUCLEOTIDE SEQUENCE [LARGE SCALE GENOMIC DNA]</scope>
    <source>
        <strain evidence="3 4">DSM 16529</strain>
    </source>
</reference>
<keyword evidence="1" id="KW-0238">DNA-binding</keyword>
<gene>
    <name evidence="3" type="ORF">dsat_1063</name>
</gene>
<sequence length="121" mass="13813">MSKRGLVKTPPGQLYIPGMEARTSQKTYKIGQAAKLLDLKPYVLRFWESEFPQIQPVRTDSGQRMYTEETIAVVRRIKHLLWDEGLTIEGARKALDGEVRTVLLRDIEAELLAIKADLAKF</sequence>
<dbReference type="PANTHER" id="PTHR30204">
    <property type="entry name" value="REDOX-CYCLING DRUG-SENSING TRANSCRIPTIONAL ACTIVATOR SOXR"/>
    <property type="match status" value="1"/>
</dbReference>
<proteinExistence type="predicted"/>
<dbReference type="InterPro" id="IPR047057">
    <property type="entry name" value="MerR_fam"/>
</dbReference>
<dbReference type="CDD" id="cd04765">
    <property type="entry name" value="HTH_MlrA-like_sg2"/>
    <property type="match status" value="1"/>
</dbReference>
<dbReference type="PROSITE" id="PS50937">
    <property type="entry name" value="HTH_MERR_2"/>
    <property type="match status" value="1"/>
</dbReference>
<dbReference type="Pfam" id="PF13411">
    <property type="entry name" value="MerR_1"/>
    <property type="match status" value="1"/>
</dbReference>
<dbReference type="GO" id="GO:0003700">
    <property type="term" value="F:DNA-binding transcription factor activity"/>
    <property type="evidence" value="ECO:0007669"/>
    <property type="project" value="InterPro"/>
</dbReference>
<dbReference type="InterPro" id="IPR009061">
    <property type="entry name" value="DNA-bd_dom_put_sf"/>
</dbReference>
<evidence type="ECO:0000313" key="4">
    <source>
        <dbReference type="Proteomes" id="UP000014975"/>
    </source>
</evidence>
<evidence type="ECO:0000256" key="1">
    <source>
        <dbReference type="ARBA" id="ARBA00023125"/>
    </source>
</evidence>
<name>S7T2X9_9BACT</name>
<dbReference type="InterPro" id="IPR000551">
    <property type="entry name" value="MerR-type_HTH_dom"/>
</dbReference>
<dbReference type="PANTHER" id="PTHR30204:SF15">
    <property type="entry name" value="BLL5018 PROTEIN"/>
    <property type="match status" value="1"/>
</dbReference>
<keyword evidence="4" id="KW-1185">Reference proteome</keyword>
<feature type="domain" description="HTH merR-type" evidence="2">
    <location>
        <begin position="27"/>
        <end position="97"/>
    </location>
</feature>
<dbReference type="STRING" id="1121439.dsat_1063"/>
<dbReference type="Gene3D" id="1.10.1660.10">
    <property type="match status" value="1"/>
</dbReference>
<dbReference type="Proteomes" id="UP000014975">
    <property type="component" value="Unassembled WGS sequence"/>
</dbReference>
<dbReference type="SUPFAM" id="SSF46955">
    <property type="entry name" value="Putative DNA-binding domain"/>
    <property type="match status" value="1"/>
</dbReference>
<protein>
    <submittedName>
        <fullName evidence="3">Transcriptional regulator, MerR family</fullName>
    </submittedName>
</protein>
<dbReference type="EMBL" id="ATHI01000030">
    <property type="protein sequence ID" value="EPR30936.1"/>
    <property type="molecule type" value="Genomic_DNA"/>
</dbReference>